<evidence type="ECO:0000313" key="2">
    <source>
        <dbReference type="EMBL" id="ROS38545.1"/>
    </source>
</evidence>
<sequence length="49" mass="5442">MTLNEPIVEEPRGEETAERPHGECLERALSALTGSGWRIDPAGAERPRR</sequence>
<comment type="caution">
    <text evidence="2">The sequence shown here is derived from an EMBL/GenBank/DDBJ whole genome shotgun (WGS) entry which is preliminary data.</text>
</comment>
<evidence type="ECO:0000313" key="3">
    <source>
        <dbReference type="Proteomes" id="UP000274843"/>
    </source>
</evidence>
<evidence type="ECO:0000256" key="1">
    <source>
        <dbReference type="SAM" id="MobiDB-lite"/>
    </source>
</evidence>
<feature type="compositionally biased region" description="Basic and acidic residues" evidence="1">
    <location>
        <begin position="9"/>
        <end position="22"/>
    </location>
</feature>
<protein>
    <submittedName>
        <fullName evidence="2">Uncharacterized protein</fullName>
    </submittedName>
</protein>
<accession>A0A3N2GRK2</accession>
<dbReference type="GeneID" id="301849284"/>
<feature type="region of interest" description="Disordered" evidence="1">
    <location>
        <begin position="1"/>
        <end position="22"/>
    </location>
</feature>
<dbReference type="AlphaFoldDB" id="A0A3N2GRK2"/>
<keyword evidence="3" id="KW-1185">Reference proteome</keyword>
<dbReference type="EMBL" id="RKHY01000001">
    <property type="protein sequence ID" value="ROS38545.1"/>
    <property type="molecule type" value="Genomic_DNA"/>
</dbReference>
<dbReference type="Proteomes" id="UP000274843">
    <property type="component" value="Unassembled WGS sequence"/>
</dbReference>
<reference evidence="2 3" key="1">
    <citation type="submission" date="2018-11" db="EMBL/GenBank/DDBJ databases">
        <title>Sequencing the genomes of 1000 actinobacteria strains.</title>
        <authorList>
            <person name="Klenk H.-P."/>
        </authorList>
    </citation>
    <scope>NUCLEOTIDE SEQUENCE [LARGE SCALE GENOMIC DNA]</scope>
    <source>
        <strain evidence="2 3">DSM 44348</strain>
    </source>
</reference>
<organism evidence="2 3">
    <name type="scientific">Amycolatopsis thermoflava</name>
    <dbReference type="NCBI Taxonomy" id="84480"/>
    <lineage>
        <taxon>Bacteria</taxon>
        <taxon>Bacillati</taxon>
        <taxon>Actinomycetota</taxon>
        <taxon>Actinomycetes</taxon>
        <taxon>Pseudonocardiales</taxon>
        <taxon>Pseudonocardiaceae</taxon>
        <taxon>Amycolatopsis</taxon>
        <taxon>Amycolatopsis methanolica group</taxon>
    </lineage>
</organism>
<proteinExistence type="predicted"/>
<gene>
    <name evidence="2" type="ORF">EDD35_0828</name>
</gene>
<dbReference type="RefSeq" id="WP_020419353.1">
    <property type="nucleotide sequence ID" value="NZ_CBDRBK010000051.1"/>
</dbReference>
<name>A0A3N2GRK2_9PSEU</name>